<dbReference type="Gene3D" id="2.60.40.10">
    <property type="entry name" value="Immunoglobulins"/>
    <property type="match status" value="1"/>
</dbReference>
<evidence type="ECO:0000313" key="2">
    <source>
        <dbReference type="Proteomes" id="UP001589587"/>
    </source>
</evidence>
<dbReference type="SUPFAM" id="SSF49313">
    <property type="entry name" value="Cadherin-like"/>
    <property type="match status" value="1"/>
</dbReference>
<name>A0ABV5X8N9_9NOCA</name>
<comment type="caution">
    <text evidence="1">The sequence shown here is derived from an EMBL/GenBank/DDBJ whole genome shotgun (WGS) entry which is preliminary data.</text>
</comment>
<dbReference type="EMBL" id="JBHMAS010000004">
    <property type="protein sequence ID" value="MFB9778845.1"/>
    <property type="molecule type" value="Genomic_DNA"/>
</dbReference>
<dbReference type="RefSeq" id="WP_378373947.1">
    <property type="nucleotide sequence ID" value="NZ_JBHMAS010000004.1"/>
</dbReference>
<proteinExistence type="predicted"/>
<sequence length="288" mass="29998">MVNVNNSYVATPPIDGGVLHSGSLGTPLPNDALEVLHETFLANDHGAVGENGIAINRSKTTQKIRMFGGGNFRTVITETDHSVKVTLLEDDNTVVLETINGADNVIVHDADEDGLKKTIYHTGEASPIQSWVIDTIDGEKSKRYVIEKGQVTELAEVTDVHTNVTQYQITIETYESKIGGKGVNCVELRNDASKAVPASGSLTVTTTTLPAGVVGTPYSETLTATGGTGSKTWSKTGTLPTGLTLSTSGVLSGTPTAAGTPSITFKVTDSATPTPAEATKAITVTVTA</sequence>
<reference evidence="1 2" key="1">
    <citation type="submission" date="2024-09" db="EMBL/GenBank/DDBJ databases">
        <authorList>
            <person name="Sun Q."/>
            <person name="Mori K."/>
        </authorList>
    </citation>
    <scope>NUCLEOTIDE SEQUENCE [LARGE SCALE GENOMIC DNA]</scope>
    <source>
        <strain evidence="1 2">JCM 11411</strain>
    </source>
</reference>
<organism evidence="1 2">
    <name type="scientific">Rhodococcus baikonurensis</name>
    <dbReference type="NCBI Taxonomy" id="172041"/>
    <lineage>
        <taxon>Bacteria</taxon>
        <taxon>Bacillati</taxon>
        <taxon>Actinomycetota</taxon>
        <taxon>Actinomycetes</taxon>
        <taxon>Mycobacteriales</taxon>
        <taxon>Nocardiaceae</taxon>
        <taxon>Rhodococcus</taxon>
        <taxon>Rhodococcus erythropolis group</taxon>
    </lineage>
</organism>
<dbReference type="InterPro" id="IPR013783">
    <property type="entry name" value="Ig-like_fold"/>
</dbReference>
<protein>
    <submittedName>
        <fullName evidence="1">Ig domain-containing protein</fullName>
    </submittedName>
</protein>
<gene>
    <name evidence="1" type="ORF">ACFFQ6_04080</name>
</gene>
<dbReference type="Proteomes" id="UP001589587">
    <property type="component" value="Unassembled WGS sequence"/>
</dbReference>
<accession>A0ABV5X8N9</accession>
<keyword evidence="2" id="KW-1185">Reference proteome</keyword>
<dbReference type="PANTHER" id="PTHR37494">
    <property type="entry name" value="HEMAGGLUTININ"/>
    <property type="match status" value="1"/>
</dbReference>
<dbReference type="InterPro" id="IPR015919">
    <property type="entry name" value="Cadherin-like_sf"/>
</dbReference>
<dbReference type="PANTHER" id="PTHR37494:SF1">
    <property type="entry name" value="STAPHYLOCOCCUS AUREUS SURFACE PROTEIN A"/>
    <property type="match status" value="1"/>
</dbReference>
<evidence type="ECO:0000313" key="1">
    <source>
        <dbReference type="EMBL" id="MFB9778845.1"/>
    </source>
</evidence>